<accession>A0A5M3WEV6</accession>
<organism evidence="1 2">
    <name type="scientific">Acrocarpospora macrocephala</name>
    <dbReference type="NCBI Taxonomy" id="150177"/>
    <lineage>
        <taxon>Bacteria</taxon>
        <taxon>Bacillati</taxon>
        <taxon>Actinomycetota</taxon>
        <taxon>Actinomycetes</taxon>
        <taxon>Streptosporangiales</taxon>
        <taxon>Streptosporangiaceae</taxon>
        <taxon>Acrocarpospora</taxon>
    </lineage>
</organism>
<evidence type="ECO:0000313" key="2">
    <source>
        <dbReference type="Proteomes" id="UP000331127"/>
    </source>
</evidence>
<protein>
    <submittedName>
        <fullName evidence="1">Uncharacterized protein</fullName>
    </submittedName>
</protein>
<proteinExistence type="predicted"/>
<dbReference type="Proteomes" id="UP000331127">
    <property type="component" value="Unassembled WGS sequence"/>
</dbReference>
<dbReference type="AlphaFoldDB" id="A0A5M3WEV6"/>
<gene>
    <name evidence="1" type="ORF">Amac_011090</name>
</gene>
<dbReference type="EMBL" id="BLAE01000006">
    <property type="protein sequence ID" value="GES07514.1"/>
    <property type="molecule type" value="Genomic_DNA"/>
</dbReference>
<keyword evidence="2" id="KW-1185">Reference proteome</keyword>
<comment type="caution">
    <text evidence="1">The sequence shown here is derived from an EMBL/GenBank/DDBJ whole genome shotgun (WGS) entry which is preliminary data.</text>
</comment>
<name>A0A5M3WEV6_9ACTN</name>
<reference evidence="1 2" key="1">
    <citation type="submission" date="2019-10" db="EMBL/GenBank/DDBJ databases">
        <title>Whole genome shotgun sequence of Acrocarpospora macrocephala NBRC 16266.</title>
        <authorList>
            <person name="Ichikawa N."/>
            <person name="Kimura A."/>
            <person name="Kitahashi Y."/>
            <person name="Komaki H."/>
            <person name="Oguchi A."/>
        </authorList>
    </citation>
    <scope>NUCLEOTIDE SEQUENCE [LARGE SCALE GENOMIC DNA]</scope>
    <source>
        <strain evidence="1 2">NBRC 16266</strain>
    </source>
</reference>
<evidence type="ECO:0000313" key="1">
    <source>
        <dbReference type="EMBL" id="GES07514.1"/>
    </source>
</evidence>
<sequence>MGNRRTVGAVCQDRAMAFPLDLLPCPASGDVILVPRGLVHARLTPADRRALIEQLQALDLREDALTCLSG</sequence>